<dbReference type="SUPFAM" id="SSF63817">
    <property type="entry name" value="Sortase"/>
    <property type="match status" value="1"/>
</dbReference>
<evidence type="ECO:0000313" key="3">
    <source>
        <dbReference type="EMBL" id="MFC6080278.1"/>
    </source>
</evidence>
<dbReference type="Pfam" id="PF04203">
    <property type="entry name" value="Sortase"/>
    <property type="match status" value="1"/>
</dbReference>
<dbReference type="InterPro" id="IPR005754">
    <property type="entry name" value="Sortase"/>
</dbReference>
<name>A0ABW1NAD4_9ACTN</name>
<dbReference type="NCBIfam" id="NF033748">
    <property type="entry name" value="class_F_sortase"/>
    <property type="match status" value="1"/>
</dbReference>
<keyword evidence="4" id="KW-1185">Reference proteome</keyword>
<dbReference type="RefSeq" id="WP_380747081.1">
    <property type="nucleotide sequence ID" value="NZ_JBHSRF010000003.1"/>
</dbReference>
<proteinExistence type="predicted"/>
<sequence length="253" mass="25613">MLLALGSLAGVGLVMAGLLMYLAPAPHPGDPAAAPGASPGASVSLDGAASGDGARGAAAVDDDPVSVVTRTVGPGGEGAPQVEVTATAGPPDPAAPPATTLRMSAPTRVKIPRIGVDAPLTSVGVRKSGEIEVPPLDRPKLAGWYRLGPSPGEAGPAVILGHVNTRRGPAVFGRLRELSRGDKITVTRADGSTAVFTVDGAEQASKARFPTKRVYGHVDHAALRLITCGGIFNPRSHSYTDNIIVYATLSSRA</sequence>
<dbReference type="InterPro" id="IPR023365">
    <property type="entry name" value="Sortase_dom-sf"/>
</dbReference>
<organism evidence="3 4">
    <name type="scientific">Sphaerisporangium aureirubrum</name>
    <dbReference type="NCBI Taxonomy" id="1544736"/>
    <lineage>
        <taxon>Bacteria</taxon>
        <taxon>Bacillati</taxon>
        <taxon>Actinomycetota</taxon>
        <taxon>Actinomycetes</taxon>
        <taxon>Streptosporangiales</taxon>
        <taxon>Streptosporangiaceae</taxon>
        <taxon>Sphaerisporangium</taxon>
    </lineage>
</organism>
<feature type="compositionally biased region" description="Low complexity" evidence="2">
    <location>
        <begin position="31"/>
        <end position="59"/>
    </location>
</feature>
<feature type="region of interest" description="Disordered" evidence="2">
    <location>
        <begin position="31"/>
        <end position="100"/>
    </location>
</feature>
<dbReference type="Gene3D" id="2.40.260.10">
    <property type="entry name" value="Sortase"/>
    <property type="match status" value="1"/>
</dbReference>
<dbReference type="CDD" id="cd05829">
    <property type="entry name" value="Sortase_F"/>
    <property type="match status" value="1"/>
</dbReference>
<dbReference type="Proteomes" id="UP001596137">
    <property type="component" value="Unassembled WGS sequence"/>
</dbReference>
<keyword evidence="1" id="KW-0378">Hydrolase</keyword>
<comment type="caution">
    <text evidence="3">The sequence shown here is derived from an EMBL/GenBank/DDBJ whole genome shotgun (WGS) entry which is preliminary data.</text>
</comment>
<accession>A0ABW1NAD4</accession>
<evidence type="ECO:0000256" key="2">
    <source>
        <dbReference type="SAM" id="MobiDB-lite"/>
    </source>
</evidence>
<protein>
    <submittedName>
        <fullName evidence="3">Class F sortase</fullName>
    </submittedName>
</protein>
<dbReference type="EMBL" id="JBHSRF010000003">
    <property type="protein sequence ID" value="MFC6080278.1"/>
    <property type="molecule type" value="Genomic_DNA"/>
</dbReference>
<dbReference type="InterPro" id="IPR042001">
    <property type="entry name" value="Sortase_F"/>
</dbReference>
<evidence type="ECO:0000256" key="1">
    <source>
        <dbReference type="ARBA" id="ARBA00022801"/>
    </source>
</evidence>
<gene>
    <name evidence="3" type="ORF">ACFP1K_03855</name>
</gene>
<reference evidence="4" key="1">
    <citation type="journal article" date="2019" name="Int. J. Syst. Evol. Microbiol.">
        <title>The Global Catalogue of Microorganisms (GCM) 10K type strain sequencing project: providing services to taxonomists for standard genome sequencing and annotation.</title>
        <authorList>
            <consortium name="The Broad Institute Genomics Platform"/>
            <consortium name="The Broad Institute Genome Sequencing Center for Infectious Disease"/>
            <person name="Wu L."/>
            <person name="Ma J."/>
        </authorList>
    </citation>
    <scope>NUCLEOTIDE SEQUENCE [LARGE SCALE GENOMIC DNA]</scope>
    <source>
        <strain evidence="4">JCM 30346</strain>
    </source>
</reference>
<evidence type="ECO:0000313" key="4">
    <source>
        <dbReference type="Proteomes" id="UP001596137"/>
    </source>
</evidence>